<dbReference type="PROSITE" id="PS50222">
    <property type="entry name" value="EF_HAND_2"/>
    <property type="match status" value="1"/>
</dbReference>
<dbReference type="EMBL" id="JAGDFM010000135">
    <property type="protein sequence ID" value="KAG7384902.1"/>
    <property type="molecule type" value="Genomic_DNA"/>
</dbReference>
<evidence type="ECO:0000256" key="2">
    <source>
        <dbReference type="SAM" id="MobiDB-lite"/>
    </source>
</evidence>
<dbReference type="PANTHER" id="PTHR34894">
    <property type="entry name" value="SAM-DEPENDENT METHYLTRANSFERASE RSMI, CONSERVED SITE"/>
    <property type="match status" value="1"/>
</dbReference>
<feature type="region of interest" description="Disordered" evidence="2">
    <location>
        <begin position="662"/>
        <end position="690"/>
    </location>
</feature>
<accession>A0A8T1VTY4</accession>
<keyword evidence="1" id="KW-0175">Coiled coil</keyword>
<feature type="domain" description="EF-hand" evidence="3">
    <location>
        <begin position="812"/>
        <end position="847"/>
    </location>
</feature>
<dbReference type="GO" id="GO:0005509">
    <property type="term" value="F:calcium ion binding"/>
    <property type="evidence" value="ECO:0007669"/>
    <property type="project" value="InterPro"/>
</dbReference>
<name>A0A8T1VTY4_9STRA</name>
<gene>
    <name evidence="4" type="ORF">PHYPSEUDO_002123</name>
</gene>
<dbReference type="Proteomes" id="UP000694044">
    <property type="component" value="Unassembled WGS sequence"/>
</dbReference>
<dbReference type="PANTHER" id="PTHR34894:SF5">
    <property type="entry name" value="EF-HAND DOMAIN-CONTAINING PROTEIN"/>
    <property type="match status" value="1"/>
</dbReference>
<feature type="region of interest" description="Disordered" evidence="2">
    <location>
        <begin position="1"/>
        <end position="20"/>
    </location>
</feature>
<reference evidence="4" key="1">
    <citation type="submission" date="2021-02" db="EMBL/GenBank/DDBJ databases">
        <authorList>
            <person name="Palmer J.M."/>
        </authorList>
    </citation>
    <scope>NUCLEOTIDE SEQUENCE</scope>
    <source>
        <strain evidence="4">SCRP734</strain>
    </source>
</reference>
<organism evidence="4 5">
    <name type="scientific">Phytophthora pseudosyringae</name>
    <dbReference type="NCBI Taxonomy" id="221518"/>
    <lineage>
        <taxon>Eukaryota</taxon>
        <taxon>Sar</taxon>
        <taxon>Stramenopiles</taxon>
        <taxon>Oomycota</taxon>
        <taxon>Peronosporomycetes</taxon>
        <taxon>Peronosporales</taxon>
        <taxon>Peronosporaceae</taxon>
        <taxon>Phytophthora</taxon>
    </lineage>
</organism>
<evidence type="ECO:0000256" key="1">
    <source>
        <dbReference type="SAM" id="Coils"/>
    </source>
</evidence>
<feature type="region of interest" description="Disordered" evidence="2">
    <location>
        <begin position="66"/>
        <end position="100"/>
    </location>
</feature>
<feature type="compositionally biased region" description="Low complexity" evidence="2">
    <location>
        <begin position="1"/>
        <end position="18"/>
    </location>
</feature>
<sequence>MMMLRSPASASMGKISSSSDDKLEMATKKRLALSASISAQALMVQQGQEQLQASRRPARFAITDILQPAGNQKSSKKVESTLPASPTSLGPLSLPRPGKNVNELVPPALPSPIQTTPSLGSYAERLGQAENTELFTYASALCHRVTGRYLPRTLLQSDPEAQQRELERVQRDPEILRAIDSVRVLSTQFKEVAQTTMGHRRELGHALFRIEESYLKLFEKLLELSLRLYWDYEQRTEAQRREDQASIERWREKYERKCVEQVGLNKKLAAREILHRAREIELQDFQGQMRETEKELGDQRELEAQVFRLQNEAALQRVLDRKLRDDFGQLTKTHQEMIEYQTQLREELQAQHKQLIGDLRRAVQEKDKFISKQEVTLRHLEEIVSVAPVTYDSHSSQTEVDDDGLWDVQDGIPRFVSKSVVHKAMWRRFNAFVACKNCGGRPLPKAAKTNPFGKNTPDDNNEEVDIWSVDKGKKHTKKAARRIERIEQLWELPSNTVLFLSNLPKSVVAFPFYSLEHVISQIEAIYDDKFASDKADEADGVARDELPRFICEYFLKTHGLRQSAEVGLYRFLVSVKNTYQRNSHVRLFARLSNLLKSQDENPEYAEPSPAAKSADKKSKTKTSQTEDTNDSEFKRVKRSGYLDRSFLRVFLESRHYLLRPPPRIAPKPRKAVQRKENSASPVQKVEAGEHAVQVEPTKKWVPLDHAITVLRWYISCLPEDSISSYCRQVEYSTGMYDGRILTEIAGNRLAVRAEMRRVMLVNEHPELSSLSTTTQIGEGGKGRQRPFPPRIVADVHKVLKLLMDALEQRREGIKKDLTELFDAGDVNHDCVLNLNEFSAIIRKRKPHFSDRRILRMFREALMGGVEQSFALSMEAFVVVCNDHGLVSLVPDDRMADPFALTESMPEVSRQRKVLTSTSTKQDEGAAMQTADTADSSMSALAEIPEDITWGDNVLLSARAQEVEENIVCEQPETDSET</sequence>
<proteinExistence type="predicted"/>
<evidence type="ECO:0000313" key="5">
    <source>
        <dbReference type="Proteomes" id="UP000694044"/>
    </source>
</evidence>
<feature type="coiled-coil region" evidence="1">
    <location>
        <begin position="275"/>
        <end position="302"/>
    </location>
</feature>
<comment type="caution">
    <text evidence="4">The sequence shown here is derived from an EMBL/GenBank/DDBJ whole genome shotgun (WGS) entry which is preliminary data.</text>
</comment>
<dbReference type="OrthoDB" id="126524at2759"/>
<keyword evidence="5" id="KW-1185">Reference proteome</keyword>
<evidence type="ECO:0000259" key="3">
    <source>
        <dbReference type="PROSITE" id="PS50222"/>
    </source>
</evidence>
<dbReference type="InterPro" id="IPR002048">
    <property type="entry name" value="EF_hand_dom"/>
</dbReference>
<feature type="region of interest" description="Disordered" evidence="2">
    <location>
        <begin position="599"/>
        <end position="632"/>
    </location>
</feature>
<dbReference type="AlphaFoldDB" id="A0A8T1VTY4"/>
<protein>
    <recommendedName>
        <fullName evidence="3">EF-hand domain-containing protein</fullName>
    </recommendedName>
</protein>
<evidence type="ECO:0000313" key="4">
    <source>
        <dbReference type="EMBL" id="KAG7384902.1"/>
    </source>
</evidence>